<feature type="chain" id="PRO_5031006164" evidence="2">
    <location>
        <begin position="23"/>
        <end position="184"/>
    </location>
</feature>
<evidence type="ECO:0000256" key="2">
    <source>
        <dbReference type="SAM" id="SignalP"/>
    </source>
</evidence>
<name>A0A7Y0A6R3_9FLAO</name>
<dbReference type="EMBL" id="JABBGF010000001">
    <property type="protein sequence ID" value="NML57694.1"/>
    <property type="molecule type" value="Genomic_DNA"/>
</dbReference>
<reference evidence="3 4" key="1">
    <citation type="submission" date="2020-04" db="EMBL/GenBank/DDBJ databases">
        <title>Chryseobacterium sp. RJ-7-14 sp. nov., isolated from Jeju soil.</title>
        <authorList>
            <person name="Dahal R.H."/>
            <person name="Chaudhary D.K."/>
        </authorList>
    </citation>
    <scope>NUCLEOTIDE SEQUENCE [LARGE SCALE GENOMIC DNA]</scope>
    <source>
        <strain evidence="3 4">RJ-7-14</strain>
    </source>
</reference>
<keyword evidence="4" id="KW-1185">Reference proteome</keyword>
<evidence type="ECO:0000313" key="4">
    <source>
        <dbReference type="Proteomes" id="UP000552615"/>
    </source>
</evidence>
<gene>
    <name evidence="3" type="ORF">HHL20_10105</name>
</gene>
<feature type="region of interest" description="Disordered" evidence="1">
    <location>
        <begin position="25"/>
        <end position="48"/>
    </location>
</feature>
<sequence length="184" mass="21149">MKIFKLISVVIVMVFFGITANAQKKKPATPSKSGPIEMPADTETQGIPNDENFNRMITKVNEAVTFKYDTSYKNADVYVMKNGKETLMYKVKSNDTGVDTKLRARIYNKKVYSPDGKQLLFTYETETAATSLIKMIFSFPEKKSLILDFSKVYESDGYTMIKSETFEKYPIFYYYSFYTNAKSN</sequence>
<accession>A0A7Y0A6R3</accession>
<dbReference type="RefSeq" id="WP_169231002.1">
    <property type="nucleotide sequence ID" value="NZ_JABBGF010000001.1"/>
</dbReference>
<dbReference type="AlphaFoldDB" id="A0A7Y0A6R3"/>
<dbReference type="Proteomes" id="UP000552615">
    <property type="component" value="Unassembled WGS sequence"/>
</dbReference>
<keyword evidence="2" id="KW-0732">Signal</keyword>
<protein>
    <submittedName>
        <fullName evidence="3">Uncharacterized protein</fullName>
    </submittedName>
</protein>
<organism evidence="3 4">
    <name type="scientific">Chryseobacterium cheonjiense</name>
    <dbReference type="NCBI Taxonomy" id="2728845"/>
    <lineage>
        <taxon>Bacteria</taxon>
        <taxon>Pseudomonadati</taxon>
        <taxon>Bacteroidota</taxon>
        <taxon>Flavobacteriia</taxon>
        <taxon>Flavobacteriales</taxon>
        <taxon>Weeksellaceae</taxon>
        <taxon>Chryseobacterium group</taxon>
        <taxon>Chryseobacterium</taxon>
    </lineage>
</organism>
<comment type="caution">
    <text evidence="3">The sequence shown here is derived from an EMBL/GenBank/DDBJ whole genome shotgun (WGS) entry which is preliminary data.</text>
</comment>
<feature type="signal peptide" evidence="2">
    <location>
        <begin position="1"/>
        <end position="22"/>
    </location>
</feature>
<evidence type="ECO:0000256" key="1">
    <source>
        <dbReference type="SAM" id="MobiDB-lite"/>
    </source>
</evidence>
<evidence type="ECO:0000313" key="3">
    <source>
        <dbReference type="EMBL" id="NML57694.1"/>
    </source>
</evidence>
<proteinExistence type="predicted"/>